<feature type="region of interest" description="Disordered" evidence="1">
    <location>
        <begin position="1"/>
        <end position="30"/>
    </location>
</feature>
<evidence type="ECO:0000313" key="2">
    <source>
        <dbReference type="EMBL" id="OLQ05665.1"/>
    </source>
</evidence>
<dbReference type="EMBL" id="LSRX01000178">
    <property type="protein sequence ID" value="OLQ05665.1"/>
    <property type="molecule type" value="Genomic_DNA"/>
</dbReference>
<dbReference type="AlphaFoldDB" id="A0A1Q9EDZ5"/>
<feature type="compositionally biased region" description="Acidic residues" evidence="1">
    <location>
        <begin position="150"/>
        <end position="162"/>
    </location>
</feature>
<evidence type="ECO:0000256" key="1">
    <source>
        <dbReference type="SAM" id="MobiDB-lite"/>
    </source>
</evidence>
<keyword evidence="3" id="KW-1185">Reference proteome</keyword>
<name>A0A1Q9EDZ5_SYMMI</name>
<gene>
    <name evidence="2" type="ORF">AK812_SmicGene11114</name>
</gene>
<evidence type="ECO:0000313" key="3">
    <source>
        <dbReference type="Proteomes" id="UP000186817"/>
    </source>
</evidence>
<feature type="region of interest" description="Disordered" evidence="1">
    <location>
        <begin position="145"/>
        <end position="236"/>
    </location>
</feature>
<dbReference type="Proteomes" id="UP000186817">
    <property type="component" value="Unassembled WGS sequence"/>
</dbReference>
<proteinExistence type="predicted"/>
<feature type="compositionally biased region" description="Basic and acidic residues" evidence="1">
    <location>
        <begin position="174"/>
        <end position="189"/>
    </location>
</feature>
<sequence length="236" mass="24676">MTRPTAYTEGRSNRPGAVLGDAKVRTGPDGKVDVEGDDVLLITRPLLELRVGEELFDLLALVHDSDYAAASASDGAARAEDPAKALLEASGQAMALDPEFEAAEQEALEMDRQDEAVTLATSVSETSGVIMMMVDDAVGGDAAPAAAAAADDDDGAADDDGDGGGGGGGRQWRKLQELEASKKQFREYSDAVDGAAADDNSSHQALSDYAPLPDSEDEDCFIGQPPETSWEEDPQQ</sequence>
<protein>
    <submittedName>
        <fullName evidence="2">Uncharacterized protein</fullName>
    </submittedName>
</protein>
<accession>A0A1Q9EDZ5</accession>
<organism evidence="2 3">
    <name type="scientific">Symbiodinium microadriaticum</name>
    <name type="common">Dinoflagellate</name>
    <name type="synonym">Zooxanthella microadriatica</name>
    <dbReference type="NCBI Taxonomy" id="2951"/>
    <lineage>
        <taxon>Eukaryota</taxon>
        <taxon>Sar</taxon>
        <taxon>Alveolata</taxon>
        <taxon>Dinophyceae</taxon>
        <taxon>Suessiales</taxon>
        <taxon>Symbiodiniaceae</taxon>
        <taxon>Symbiodinium</taxon>
    </lineage>
</organism>
<comment type="caution">
    <text evidence="2">The sequence shown here is derived from an EMBL/GenBank/DDBJ whole genome shotgun (WGS) entry which is preliminary data.</text>
</comment>
<reference evidence="2 3" key="1">
    <citation type="submission" date="2016-02" db="EMBL/GenBank/DDBJ databases">
        <title>Genome analysis of coral dinoflagellate symbionts highlights evolutionary adaptations to a symbiotic lifestyle.</title>
        <authorList>
            <person name="Aranda M."/>
            <person name="Li Y."/>
            <person name="Liew Y.J."/>
            <person name="Baumgarten S."/>
            <person name="Simakov O."/>
            <person name="Wilson M."/>
            <person name="Piel J."/>
            <person name="Ashoor H."/>
            <person name="Bougouffa S."/>
            <person name="Bajic V.B."/>
            <person name="Ryu T."/>
            <person name="Ravasi T."/>
            <person name="Bayer T."/>
            <person name="Micklem G."/>
            <person name="Kim H."/>
            <person name="Bhak J."/>
            <person name="Lajeunesse T.C."/>
            <person name="Voolstra C.R."/>
        </authorList>
    </citation>
    <scope>NUCLEOTIDE SEQUENCE [LARGE SCALE GENOMIC DNA]</scope>
    <source>
        <strain evidence="2 3">CCMP2467</strain>
    </source>
</reference>